<protein>
    <submittedName>
        <fullName evidence="9">TolC family protein</fullName>
    </submittedName>
</protein>
<sequence>MKIRPLMVKQLTIALLAIVPTVHAAPISFNDAWHTVVTTNDGLAANRASIEQAQYMQDAARDMYLPKVTVGANYTRLDHDIKLSPSELLGSMPAGDAVNQFISNVLPAIGGNLNSALTSTISDRDVFTSSIRAIWPIFTGGRINAAQDIAEGKTDQAKYMLAMQQQAKFEDLSRFYFGVVLAKNVLQTRTDVANGLKRHYEDAIKLEQQGQIARVERLQAQAAYDKAKVEQQKSFRDLEIAQVALTQLLKQTTPAMPLTGLFINNSLPPMSAFVDKTLATYPGLHILDAKRKQAGGLIDVEQGKYYPEVYLYGDYNLHDSGSLAATLAPDWAVGVGVSVPLIDNSGRSGKLSAAHSMVTQVNHLRAQAQQDLTVLVEKTYREAKQALEEYKGLASSLALANENSVLREKAFGQGLSTSLDVVDAELFVASIKTQRLAAAYQYVACLTRLLAISGEMNTFKNYQQYQGIEVKL</sequence>
<organism evidence="9 10">
    <name type="scientific">Photobacterium toruni</name>
    <dbReference type="NCBI Taxonomy" id="1935446"/>
    <lineage>
        <taxon>Bacteria</taxon>
        <taxon>Pseudomonadati</taxon>
        <taxon>Pseudomonadota</taxon>
        <taxon>Gammaproteobacteria</taxon>
        <taxon>Vibrionales</taxon>
        <taxon>Vibrionaceae</taxon>
        <taxon>Photobacterium</taxon>
    </lineage>
</organism>
<dbReference type="Proteomes" id="UP001306119">
    <property type="component" value="Unassembled WGS sequence"/>
</dbReference>
<comment type="similarity">
    <text evidence="2">Belongs to the outer membrane factor (OMF) (TC 1.B.17) family.</text>
</comment>
<reference evidence="9 10" key="1">
    <citation type="submission" date="2024-01" db="EMBL/GenBank/DDBJ databases">
        <title>Active colonisers of the gastrointestinal tract of Atlantic salmon farmed in a warm water region.</title>
        <authorList>
            <person name="Bowman J.P."/>
        </authorList>
    </citation>
    <scope>NUCLEOTIDE SEQUENCE [LARGE SCALE GENOMIC DNA]</scope>
    <source>
        <strain evidence="9 10">S3MW1</strain>
    </source>
</reference>
<evidence type="ECO:0000256" key="5">
    <source>
        <dbReference type="ARBA" id="ARBA00022692"/>
    </source>
</evidence>
<gene>
    <name evidence="9" type="ORF">VXS06_03355</name>
</gene>
<keyword evidence="6" id="KW-0472">Membrane</keyword>
<evidence type="ECO:0000256" key="8">
    <source>
        <dbReference type="SAM" id="SignalP"/>
    </source>
</evidence>
<keyword evidence="5" id="KW-0812">Transmembrane</keyword>
<feature type="signal peptide" evidence="8">
    <location>
        <begin position="1"/>
        <end position="24"/>
    </location>
</feature>
<evidence type="ECO:0000313" key="10">
    <source>
        <dbReference type="Proteomes" id="UP001306119"/>
    </source>
</evidence>
<comment type="subcellular location">
    <subcellularLocation>
        <location evidence="1">Cell outer membrane</location>
    </subcellularLocation>
</comment>
<keyword evidence="7" id="KW-0998">Cell outer membrane</keyword>
<keyword evidence="10" id="KW-1185">Reference proteome</keyword>
<dbReference type="EMBL" id="JAYXUG010000002">
    <property type="protein sequence ID" value="MEC6830792.1"/>
    <property type="molecule type" value="Genomic_DNA"/>
</dbReference>
<keyword evidence="3" id="KW-0813">Transport</keyword>
<keyword evidence="4" id="KW-1134">Transmembrane beta strand</keyword>
<accession>A0ABU6L498</accession>
<evidence type="ECO:0000256" key="3">
    <source>
        <dbReference type="ARBA" id="ARBA00022448"/>
    </source>
</evidence>
<evidence type="ECO:0000256" key="7">
    <source>
        <dbReference type="ARBA" id="ARBA00023237"/>
    </source>
</evidence>
<dbReference type="RefSeq" id="WP_256384820.1">
    <property type="nucleotide sequence ID" value="NZ_CP101695.1"/>
</dbReference>
<dbReference type="PANTHER" id="PTHR30026">
    <property type="entry name" value="OUTER MEMBRANE PROTEIN TOLC"/>
    <property type="match status" value="1"/>
</dbReference>
<feature type="chain" id="PRO_5047062733" evidence="8">
    <location>
        <begin position="25"/>
        <end position="472"/>
    </location>
</feature>
<dbReference type="InterPro" id="IPR051906">
    <property type="entry name" value="TolC-like"/>
</dbReference>
<comment type="caution">
    <text evidence="9">The sequence shown here is derived from an EMBL/GenBank/DDBJ whole genome shotgun (WGS) entry which is preliminary data.</text>
</comment>
<evidence type="ECO:0000256" key="2">
    <source>
        <dbReference type="ARBA" id="ARBA00007613"/>
    </source>
</evidence>
<dbReference type="Pfam" id="PF02321">
    <property type="entry name" value="OEP"/>
    <property type="match status" value="2"/>
</dbReference>
<evidence type="ECO:0000256" key="1">
    <source>
        <dbReference type="ARBA" id="ARBA00004442"/>
    </source>
</evidence>
<dbReference type="PANTHER" id="PTHR30026:SF5">
    <property type="entry name" value="ABC-TYPE EFFLUX SYSTEM SECRETIN COMPONENT"/>
    <property type="match status" value="1"/>
</dbReference>
<name>A0ABU6L498_9GAMM</name>
<dbReference type="InterPro" id="IPR003423">
    <property type="entry name" value="OMP_efflux"/>
</dbReference>
<proteinExistence type="inferred from homology"/>
<dbReference type="SUPFAM" id="SSF56954">
    <property type="entry name" value="Outer membrane efflux proteins (OEP)"/>
    <property type="match status" value="1"/>
</dbReference>
<dbReference type="Gene3D" id="1.20.1600.10">
    <property type="entry name" value="Outer membrane efflux proteins (OEP)"/>
    <property type="match status" value="1"/>
</dbReference>
<evidence type="ECO:0000313" key="9">
    <source>
        <dbReference type="EMBL" id="MEC6830792.1"/>
    </source>
</evidence>
<evidence type="ECO:0000256" key="6">
    <source>
        <dbReference type="ARBA" id="ARBA00023136"/>
    </source>
</evidence>
<evidence type="ECO:0000256" key="4">
    <source>
        <dbReference type="ARBA" id="ARBA00022452"/>
    </source>
</evidence>
<keyword evidence="8" id="KW-0732">Signal</keyword>